<sequence length="129" mass="15243">MNEFSPWTRKNPRRIFEELKPFYAEDETWLWSSGDPHVQGWHGKVSNSPCSCAHQAEGTLRAFKKLEIVPIQRELDWNYQWTYITVPENPILEYGRMYVNNDAFWIKQLVANASSSGTLYPLIIIREFF</sequence>
<reference evidence="1" key="1">
    <citation type="journal article" date="2023" name="Mol. Ecol. Resour.">
        <title>Chromosome-level genome assembly of a triploid poplar Populus alba 'Berolinensis'.</title>
        <authorList>
            <person name="Chen S."/>
            <person name="Yu Y."/>
            <person name="Wang X."/>
            <person name="Wang S."/>
            <person name="Zhang T."/>
            <person name="Zhou Y."/>
            <person name="He R."/>
            <person name="Meng N."/>
            <person name="Wang Y."/>
            <person name="Liu W."/>
            <person name="Liu Z."/>
            <person name="Liu J."/>
            <person name="Guo Q."/>
            <person name="Huang H."/>
            <person name="Sederoff R.R."/>
            <person name="Wang G."/>
            <person name="Qu G."/>
            <person name="Chen S."/>
        </authorList>
    </citation>
    <scope>NUCLEOTIDE SEQUENCE</scope>
    <source>
        <strain evidence="1">SC-2020</strain>
    </source>
</reference>
<organism evidence="1 2">
    <name type="scientific">Populus alba x Populus x berolinensis</name>
    <dbReference type="NCBI Taxonomy" id="444605"/>
    <lineage>
        <taxon>Eukaryota</taxon>
        <taxon>Viridiplantae</taxon>
        <taxon>Streptophyta</taxon>
        <taxon>Embryophyta</taxon>
        <taxon>Tracheophyta</taxon>
        <taxon>Spermatophyta</taxon>
        <taxon>Magnoliopsida</taxon>
        <taxon>eudicotyledons</taxon>
        <taxon>Gunneridae</taxon>
        <taxon>Pentapetalae</taxon>
        <taxon>rosids</taxon>
        <taxon>fabids</taxon>
        <taxon>Malpighiales</taxon>
        <taxon>Salicaceae</taxon>
        <taxon>Saliceae</taxon>
        <taxon>Populus</taxon>
    </lineage>
</organism>
<dbReference type="AlphaFoldDB" id="A0AAD6VUG6"/>
<evidence type="ECO:0000313" key="1">
    <source>
        <dbReference type="EMBL" id="KAJ6989595.1"/>
    </source>
</evidence>
<accession>A0AAD6VUG6</accession>
<protein>
    <submittedName>
        <fullName evidence="1">Uncharacterized protein</fullName>
    </submittedName>
</protein>
<evidence type="ECO:0000313" key="2">
    <source>
        <dbReference type="Proteomes" id="UP001164929"/>
    </source>
</evidence>
<keyword evidence="2" id="KW-1185">Reference proteome</keyword>
<comment type="caution">
    <text evidence="1">The sequence shown here is derived from an EMBL/GenBank/DDBJ whole genome shotgun (WGS) entry which is preliminary data.</text>
</comment>
<dbReference type="EMBL" id="JAQIZT010000007">
    <property type="protein sequence ID" value="KAJ6989595.1"/>
    <property type="molecule type" value="Genomic_DNA"/>
</dbReference>
<gene>
    <name evidence="1" type="ORF">NC653_018159</name>
</gene>
<dbReference type="Proteomes" id="UP001164929">
    <property type="component" value="Chromosome 7"/>
</dbReference>
<proteinExistence type="predicted"/>
<name>A0AAD6VUG6_9ROSI</name>